<dbReference type="RefSeq" id="WP_136339031.1">
    <property type="nucleotide sequence ID" value="NZ_SSMD01000004.1"/>
</dbReference>
<comment type="caution">
    <text evidence="3">The sequence shown here is derived from an EMBL/GenBank/DDBJ whole genome shotgun (WGS) entry which is preliminary data.</text>
</comment>
<gene>
    <name evidence="3" type="ORF">E7681_09390</name>
</gene>
<reference evidence="3 4" key="1">
    <citation type="submission" date="2019-04" db="EMBL/GenBank/DDBJ databases">
        <title>Draft genome sequence of Youngimonas vesicularis.</title>
        <authorList>
            <person name="Hameed A."/>
        </authorList>
    </citation>
    <scope>NUCLEOTIDE SEQUENCE [LARGE SCALE GENOMIC DNA]</scope>
    <source>
        <strain evidence="3 4">CC-AMW-E</strain>
    </source>
</reference>
<name>A0A4S3M9C2_9RHOB</name>
<comment type="subcellular location">
    <subcellularLocation>
        <location evidence="1">Bacterial flagellum basal body</location>
    </subcellularLocation>
</comment>
<feature type="domain" description="Flagellar basal body rod protein N-terminal" evidence="2">
    <location>
        <begin position="11"/>
        <end position="38"/>
    </location>
</feature>
<protein>
    <submittedName>
        <fullName evidence="3">FlgB family protein</fullName>
    </submittedName>
</protein>
<dbReference type="NCBIfam" id="NF009270">
    <property type="entry name" value="PRK12627.1"/>
    <property type="match status" value="1"/>
</dbReference>
<sequence>MFENLDIFRMAQSMAIHAGKRQALIAQNIANADTPGYKPLEITSFSEVIQRSNAAGQTARNRLPQTVAGLEPFASGDGSAPNGNAVSIEAEMVKAVESKQQHDQALAIYKSSMSILRGAIGRR</sequence>
<dbReference type="GO" id="GO:0009425">
    <property type="term" value="C:bacterial-type flagellum basal body"/>
    <property type="evidence" value="ECO:0007669"/>
    <property type="project" value="UniProtKB-SubCell"/>
</dbReference>
<evidence type="ECO:0000256" key="1">
    <source>
        <dbReference type="ARBA" id="ARBA00004117"/>
    </source>
</evidence>
<evidence type="ECO:0000313" key="3">
    <source>
        <dbReference type="EMBL" id="THD73819.1"/>
    </source>
</evidence>
<dbReference type="AlphaFoldDB" id="A0A4S3M9C2"/>
<dbReference type="InterPro" id="IPR001444">
    <property type="entry name" value="Flag_bb_rod_N"/>
</dbReference>
<proteinExistence type="predicted"/>
<dbReference type="Pfam" id="PF00460">
    <property type="entry name" value="Flg_bb_rod"/>
    <property type="match status" value="1"/>
</dbReference>
<keyword evidence="4" id="KW-1185">Reference proteome</keyword>
<dbReference type="Proteomes" id="UP000306113">
    <property type="component" value="Unassembled WGS sequence"/>
</dbReference>
<evidence type="ECO:0000259" key="2">
    <source>
        <dbReference type="Pfam" id="PF00460"/>
    </source>
</evidence>
<dbReference type="EMBL" id="SSMD01000004">
    <property type="protein sequence ID" value="THD73819.1"/>
    <property type="molecule type" value="Genomic_DNA"/>
</dbReference>
<accession>A0A4S3M9C2</accession>
<dbReference type="OrthoDB" id="9788334at2"/>
<organism evidence="3 4">
    <name type="scientific">Thalassobius vesicularis</name>
    <dbReference type="NCBI Taxonomy" id="1294297"/>
    <lineage>
        <taxon>Bacteria</taxon>
        <taxon>Pseudomonadati</taxon>
        <taxon>Pseudomonadota</taxon>
        <taxon>Alphaproteobacteria</taxon>
        <taxon>Rhodobacterales</taxon>
        <taxon>Roseobacteraceae</taxon>
        <taxon>Thalassovita</taxon>
    </lineage>
</organism>
<evidence type="ECO:0000313" key="4">
    <source>
        <dbReference type="Proteomes" id="UP000306113"/>
    </source>
</evidence>